<dbReference type="InterPro" id="IPR052017">
    <property type="entry name" value="TSUP"/>
</dbReference>
<keyword evidence="5 8" id="KW-0812">Transmembrane</keyword>
<comment type="subcellular location">
    <subcellularLocation>
        <location evidence="1 8">Cell membrane</location>
        <topology evidence="1 8">Multi-pass membrane protein</topology>
    </subcellularLocation>
</comment>
<evidence type="ECO:0000256" key="8">
    <source>
        <dbReference type="RuleBase" id="RU363041"/>
    </source>
</evidence>
<comment type="similarity">
    <text evidence="2 8">Belongs to the 4-toluene sulfonate uptake permease (TSUP) (TC 2.A.102) family.</text>
</comment>
<feature type="transmembrane region" description="Helical" evidence="8">
    <location>
        <begin position="72"/>
        <end position="91"/>
    </location>
</feature>
<evidence type="ECO:0000256" key="2">
    <source>
        <dbReference type="ARBA" id="ARBA00009142"/>
    </source>
</evidence>
<accession>A0A0J9C0X3</accession>
<evidence type="ECO:0000256" key="6">
    <source>
        <dbReference type="ARBA" id="ARBA00022989"/>
    </source>
</evidence>
<dbReference type="EMBL" id="ADLK01000022">
    <property type="protein sequence ID" value="KMW18753.1"/>
    <property type="molecule type" value="Genomic_DNA"/>
</dbReference>
<gene>
    <name evidence="9" type="ORF">HMPREF9470_02857</name>
</gene>
<feature type="transmembrane region" description="Helical" evidence="8">
    <location>
        <begin position="31"/>
        <end position="60"/>
    </location>
</feature>
<feature type="transmembrane region" description="Helical" evidence="8">
    <location>
        <begin position="97"/>
        <end position="117"/>
    </location>
</feature>
<dbReference type="RefSeq" id="WP_045091164.1">
    <property type="nucleotide sequence ID" value="NZ_KQ235878.1"/>
</dbReference>
<dbReference type="PANTHER" id="PTHR30269">
    <property type="entry name" value="TRANSMEMBRANE PROTEIN YFCA"/>
    <property type="match status" value="1"/>
</dbReference>
<keyword evidence="6 8" id="KW-1133">Transmembrane helix</keyword>
<sequence length="243" mass="26398">MDTIHTLGFCGVMLLAYLIEATLGFGGTVTALPLCSMIVGIHIAIPAITAIVCAAALMILVHDRAYVEKRAYTVMFLLMVLGMPIGMAAYSCLPERPLKLALGIFTILVALKGLFWHDRRKKTEKRIGFRYYVCLFLGGVIHGAFSCGGVLAVIYANRAITDKRSYRVTLSAIWFSLNLLLTLKNIVTGSMTLPAARLSVCGLPFVAAAVMAGNRMISRLNTKTFGTVVYVMLLVSGCLQVLR</sequence>
<keyword evidence="3" id="KW-0813">Transport</keyword>
<keyword evidence="7 8" id="KW-0472">Membrane</keyword>
<evidence type="ECO:0000256" key="3">
    <source>
        <dbReference type="ARBA" id="ARBA00022448"/>
    </source>
</evidence>
<evidence type="ECO:0000256" key="7">
    <source>
        <dbReference type="ARBA" id="ARBA00023136"/>
    </source>
</evidence>
<evidence type="ECO:0000256" key="4">
    <source>
        <dbReference type="ARBA" id="ARBA00022475"/>
    </source>
</evidence>
<proteinExistence type="inferred from homology"/>
<evidence type="ECO:0000313" key="10">
    <source>
        <dbReference type="Proteomes" id="UP000037392"/>
    </source>
</evidence>
<organism evidence="9 10">
    <name type="scientific">[Clostridium] citroniae WAL-19142</name>
    <dbReference type="NCBI Taxonomy" id="742734"/>
    <lineage>
        <taxon>Bacteria</taxon>
        <taxon>Bacillati</taxon>
        <taxon>Bacillota</taxon>
        <taxon>Clostridia</taxon>
        <taxon>Lachnospirales</taxon>
        <taxon>Lachnospiraceae</taxon>
        <taxon>Enterocloster</taxon>
    </lineage>
</organism>
<name>A0A0J9C0X3_9FIRM</name>
<dbReference type="Proteomes" id="UP000037392">
    <property type="component" value="Unassembled WGS sequence"/>
</dbReference>
<feature type="transmembrane region" description="Helical" evidence="8">
    <location>
        <begin position="129"/>
        <end position="154"/>
    </location>
</feature>
<protein>
    <recommendedName>
        <fullName evidence="8">Probable membrane transporter protein</fullName>
    </recommendedName>
</protein>
<feature type="transmembrane region" description="Helical" evidence="8">
    <location>
        <begin position="166"/>
        <end position="183"/>
    </location>
</feature>
<dbReference type="GeneID" id="93163349"/>
<dbReference type="PANTHER" id="PTHR30269:SF37">
    <property type="entry name" value="MEMBRANE TRANSPORTER PROTEIN"/>
    <property type="match status" value="1"/>
</dbReference>
<feature type="transmembrane region" description="Helical" evidence="8">
    <location>
        <begin position="7"/>
        <end position="25"/>
    </location>
</feature>
<comment type="caution">
    <text evidence="9">The sequence shown here is derived from an EMBL/GenBank/DDBJ whole genome shotgun (WGS) entry which is preliminary data.</text>
</comment>
<reference evidence="9 10" key="1">
    <citation type="submission" date="2011-04" db="EMBL/GenBank/DDBJ databases">
        <title>The Genome Sequence of Clostridium citroniae WAL-19142.</title>
        <authorList>
            <consortium name="The Broad Institute Genome Sequencing Platform"/>
            <person name="Earl A."/>
            <person name="Ward D."/>
            <person name="Feldgarden M."/>
            <person name="Gevers D."/>
            <person name="Warren Y.A."/>
            <person name="Tyrrell K.L."/>
            <person name="Citron D.M."/>
            <person name="Goldstein E.J."/>
            <person name="Daigneault M."/>
            <person name="Allen-Vercoe E."/>
            <person name="Young S.K."/>
            <person name="Zeng Q."/>
            <person name="Gargeya S."/>
            <person name="Fitzgerald M."/>
            <person name="Haas B."/>
            <person name="Abouelleil A."/>
            <person name="Alvarado L."/>
            <person name="Arachchi H.M."/>
            <person name="Berlin A."/>
            <person name="Brown A."/>
            <person name="Chapman S.B."/>
            <person name="Chen Z."/>
            <person name="Dunbar C."/>
            <person name="Freedman E."/>
            <person name="Gearin G."/>
            <person name="Gellesch M."/>
            <person name="Goldberg J."/>
            <person name="Griggs A."/>
            <person name="Gujja S."/>
            <person name="Heilman E.R."/>
            <person name="Heiman D."/>
            <person name="Howarth C."/>
            <person name="Larson L."/>
            <person name="Lui A."/>
            <person name="MacDonald P.J."/>
            <person name="Mehta T."/>
            <person name="Montmayeur A."/>
            <person name="Murphy C."/>
            <person name="Neiman D."/>
            <person name="Pearson M."/>
            <person name="Priest M."/>
            <person name="Roberts A."/>
            <person name="Saif S."/>
            <person name="Shea T."/>
            <person name="Shenoy N."/>
            <person name="Sisk P."/>
            <person name="Stolte C."/>
            <person name="Sykes S."/>
            <person name="White J."/>
            <person name="Yandava C."/>
            <person name="Wortman J."/>
            <person name="Nusbaum C."/>
            <person name="Birren B."/>
        </authorList>
    </citation>
    <scope>NUCLEOTIDE SEQUENCE [LARGE SCALE GENOMIC DNA]</scope>
    <source>
        <strain evidence="9 10">WAL-19142</strain>
    </source>
</reference>
<keyword evidence="4 8" id="KW-1003">Cell membrane</keyword>
<dbReference type="Pfam" id="PF01925">
    <property type="entry name" value="TauE"/>
    <property type="match status" value="1"/>
</dbReference>
<evidence type="ECO:0000256" key="1">
    <source>
        <dbReference type="ARBA" id="ARBA00004651"/>
    </source>
</evidence>
<evidence type="ECO:0000256" key="5">
    <source>
        <dbReference type="ARBA" id="ARBA00022692"/>
    </source>
</evidence>
<feature type="transmembrane region" description="Helical" evidence="8">
    <location>
        <begin position="195"/>
        <end position="213"/>
    </location>
</feature>
<dbReference type="PATRIC" id="fig|742734.4.peg.3060"/>
<dbReference type="OrthoDB" id="7843147at2"/>
<dbReference type="InterPro" id="IPR002781">
    <property type="entry name" value="TM_pro_TauE-like"/>
</dbReference>
<dbReference type="GO" id="GO:0005886">
    <property type="term" value="C:plasma membrane"/>
    <property type="evidence" value="ECO:0007669"/>
    <property type="project" value="UniProtKB-SubCell"/>
</dbReference>
<evidence type="ECO:0000313" key="9">
    <source>
        <dbReference type="EMBL" id="KMW18753.1"/>
    </source>
</evidence>
<dbReference type="AlphaFoldDB" id="A0A0J9C0X3"/>
<feature type="transmembrane region" description="Helical" evidence="8">
    <location>
        <begin position="225"/>
        <end position="242"/>
    </location>
</feature>